<evidence type="ECO:0000259" key="2">
    <source>
        <dbReference type="PROSITE" id="PS51833"/>
    </source>
</evidence>
<dbReference type="EMBL" id="JAPNOA010000028">
    <property type="protein sequence ID" value="MCY0965731.1"/>
    <property type="molecule type" value="Genomic_DNA"/>
</dbReference>
<dbReference type="Gene3D" id="1.10.3210.10">
    <property type="entry name" value="Hypothetical protein af1432"/>
    <property type="match status" value="1"/>
</dbReference>
<dbReference type="RefSeq" id="WP_283173943.1">
    <property type="nucleotide sequence ID" value="NZ_JAPNOA010000028.1"/>
</dbReference>
<dbReference type="InterPro" id="IPR052340">
    <property type="entry name" value="RNase_Y/CdgJ"/>
</dbReference>
<name>A0A9X3EK11_9GAMM</name>
<dbReference type="InterPro" id="IPR036754">
    <property type="entry name" value="YbaK/aa-tRNA-synt-asso_dom_sf"/>
</dbReference>
<gene>
    <name evidence="3" type="ORF">OUO13_11070</name>
</gene>
<dbReference type="InterPro" id="IPR007214">
    <property type="entry name" value="YbaK/aa-tRNA-synth-assoc-dom"/>
</dbReference>
<dbReference type="Pfam" id="PF04073">
    <property type="entry name" value="tRNA_edit"/>
    <property type="match status" value="1"/>
</dbReference>
<evidence type="ECO:0000256" key="1">
    <source>
        <dbReference type="SAM" id="Phobius"/>
    </source>
</evidence>
<keyword evidence="4" id="KW-1185">Reference proteome</keyword>
<keyword evidence="1" id="KW-0472">Membrane</keyword>
<feature type="domain" description="HDOD" evidence="2">
    <location>
        <begin position="164"/>
        <end position="364"/>
    </location>
</feature>
<evidence type="ECO:0000313" key="4">
    <source>
        <dbReference type="Proteomes" id="UP001150830"/>
    </source>
</evidence>
<dbReference type="PIRSF" id="PIRSF036888">
    <property type="entry name" value="HDGYPm_UCP036888"/>
    <property type="match status" value="1"/>
</dbReference>
<reference evidence="3" key="1">
    <citation type="submission" date="2022-11" db="EMBL/GenBank/DDBJ databases">
        <title>Parathalassolutuus dongxingensis gen. nov., sp. nov., a novel member of family Oceanospirillaceae isolated from a coastal shrimp pond in Guangxi, China.</title>
        <authorList>
            <person name="Chen H."/>
        </authorList>
    </citation>
    <scope>NUCLEOTIDE SEQUENCE</scope>
    <source>
        <strain evidence="3">G-43</strain>
    </source>
</reference>
<dbReference type="PANTHER" id="PTHR33525">
    <property type="match status" value="1"/>
</dbReference>
<dbReference type="SUPFAM" id="SSF109604">
    <property type="entry name" value="HD-domain/PDEase-like"/>
    <property type="match status" value="1"/>
</dbReference>
<feature type="transmembrane region" description="Helical" evidence="1">
    <location>
        <begin position="286"/>
        <end position="306"/>
    </location>
</feature>
<keyword evidence="1" id="KW-0812">Transmembrane</keyword>
<dbReference type="Proteomes" id="UP001150830">
    <property type="component" value="Unassembled WGS sequence"/>
</dbReference>
<dbReference type="Pfam" id="PF08668">
    <property type="entry name" value="HDOD"/>
    <property type="match status" value="1"/>
</dbReference>
<sequence>MNTTGSPVSAANTARVVFLKDSIGKIQVVVPGNRLLDLNQLAHQFGRQFTALAPEELMRMKQALGLDDFPALPQLTRIESLVDRSLLDQDELYIQSGRNRTWLRLPSDQFRALTKHSLVGHFSSPLQQDVLHQTTTADLGDIHMAVKQFTPLRIQQRLQDTLDLPPLPDTARRIIDLRLDPDADAVMLAHAVELDPSMTAQIISWARSPYYRSRSEIRSVEDAVSRVLGFDLVMNLALGLSLGRLLSVPREGPAGYIAFWHQAVLIAALSQDLARRSKMKKRPDTGIAYLCGLLHNFGFLVLGQVFPPQFSLINRHIEANPHINRFYIERHLLGLTREQIAACLLQQWQMPAEVVTAIRQQHNPAYHEQHCQYAHILYVASRTLRQRGYGDGPLETPSADVLEALALTEEQVAESCDELIDHMNELSELIQALGN</sequence>
<organism evidence="3 4">
    <name type="scientific">Parathalassolituus penaei</name>
    <dbReference type="NCBI Taxonomy" id="2997323"/>
    <lineage>
        <taxon>Bacteria</taxon>
        <taxon>Pseudomonadati</taxon>
        <taxon>Pseudomonadota</taxon>
        <taxon>Gammaproteobacteria</taxon>
        <taxon>Oceanospirillales</taxon>
        <taxon>Oceanospirillaceae</taxon>
        <taxon>Parathalassolituus</taxon>
    </lineage>
</organism>
<keyword evidence="1" id="KW-1133">Transmembrane helix</keyword>
<dbReference type="PANTHER" id="PTHR33525:SF3">
    <property type="entry name" value="RIBONUCLEASE Y"/>
    <property type="match status" value="1"/>
</dbReference>
<dbReference type="GO" id="GO:0002161">
    <property type="term" value="F:aminoacyl-tRNA deacylase activity"/>
    <property type="evidence" value="ECO:0007669"/>
    <property type="project" value="InterPro"/>
</dbReference>
<dbReference type="PROSITE" id="PS51833">
    <property type="entry name" value="HDOD"/>
    <property type="match status" value="1"/>
</dbReference>
<evidence type="ECO:0000313" key="3">
    <source>
        <dbReference type="EMBL" id="MCY0965731.1"/>
    </source>
</evidence>
<dbReference type="InterPro" id="IPR013976">
    <property type="entry name" value="HDOD"/>
</dbReference>
<accession>A0A9X3EK11</accession>
<proteinExistence type="predicted"/>
<dbReference type="CDD" id="cd04332">
    <property type="entry name" value="YbaK_like"/>
    <property type="match status" value="1"/>
</dbReference>
<comment type="caution">
    <text evidence="3">The sequence shown here is derived from an EMBL/GenBank/DDBJ whole genome shotgun (WGS) entry which is preliminary data.</text>
</comment>
<dbReference type="SUPFAM" id="SSF55826">
    <property type="entry name" value="YbaK/ProRS associated domain"/>
    <property type="match status" value="1"/>
</dbReference>
<dbReference type="AlphaFoldDB" id="A0A9X3EK11"/>
<protein>
    <submittedName>
        <fullName evidence="3">HDOD domain-containing protein</fullName>
    </submittedName>
</protein>
<dbReference type="Gene3D" id="3.90.960.10">
    <property type="entry name" value="YbaK/aminoacyl-tRNA synthetase-associated domain"/>
    <property type="match status" value="1"/>
</dbReference>
<dbReference type="InterPro" id="IPR014627">
    <property type="entry name" value="UCP036888_HDGYP-like"/>
</dbReference>